<dbReference type="AlphaFoldDB" id="F2J5R6"/>
<evidence type="ECO:0000313" key="3">
    <source>
        <dbReference type="Proteomes" id="UP000008130"/>
    </source>
</evidence>
<organism evidence="2 3">
    <name type="scientific">Polymorphum gilvum (strain LMG 25793 / CGMCC 1.9160 / SL003B-26A1)</name>
    <dbReference type="NCBI Taxonomy" id="991905"/>
    <lineage>
        <taxon>Bacteria</taxon>
        <taxon>Pseudomonadati</taxon>
        <taxon>Pseudomonadota</taxon>
        <taxon>Alphaproteobacteria</taxon>
        <taxon>Rhodobacterales</taxon>
        <taxon>Paracoccaceae</taxon>
        <taxon>Polymorphum</taxon>
    </lineage>
</organism>
<proteinExistence type="predicted"/>
<evidence type="ECO:0000313" key="2">
    <source>
        <dbReference type="EMBL" id="ADZ70149.1"/>
    </source>
</evidence>
<dbReference type="KEGG" id="pgv:SL003B_1722"/>
<reference evidence="2 3" key="1">
    <citation type="journal article" date="2011" name="J. Bacteriol.">
        <title>Complete genome sequence of Polymorphum gilvum SL003B-26A1T, a crude oil-degrading bacterium from oil-polluted saline soil.</title>
        <authorList>
            <person name="Li S.G."/>
            <person name="Tang Y.Q."/>
            <person name="Nie Y."/>
            <person name="Cai M."/>
            <person name="Wu X.L."/>
        </authorList>
    </citation>
    <scope>NUCLEOTIDE SEQUENCE [LARGE SCALE GENOMIC DNA]</scope>
    <source>
        <strain evidence="3">LMG 25793 / CGMCC 1.9160 / SL003B-26A1</strain>
    </source>
</reference>
<keyword evidence="3" id="KW-1185">Reference proteome</keyword>
<dbReference type="HOGENOM" id="CLU_2274802_0_0_5"/>
<protein>
    <submittedName>
        <fullName evidence="2">Uncharacterized protein</fullName>
    </submittedName>
</protein>
<dbReference type="EMBL" id="CP002568">
    <property type="protein sequence ID" value="ADZ70149.1"/>
    <property type="molecule type" value="Genomic_DNA"/>
</dbReference>
<dbReference type="Proteomes" id="UP000008130">
    <property type="component" value="Chromosome"/>
</dbReference>
<gene>
    <name evidence="2" type="ordered locus">SL003B_1722</name>
</gene>
<accession>F2J5R6</accession>
<evidence type="ECO:0000256" key="1">
    <source>
        <dbReference type="SAM" id="MobiDB-lite"/>
    </source>
</evidence>
<sequence>MGARPDAAIGRAAGGGGQICGGRAGGCKIRYAHGQAGFPARSSWRGRVSPQPLRALKRRFRANAVFCRIGSQNGVDTGDAHLHNTRHRITPAMRAGRSVKPS</sequence>
<feature type="region of interest" description="Disordered" evidence="1">
    <location>
        <begin position="76"/>
        <end position="102"/>
    </location>
</feature>
<name>F2J5R6_POLGS</name>